<dbReference type="EMBL" id="CAJOBC010087521">
    <property type="protein sequence ID" value="CAF4357658.1"/>
    <property type="molecule type" value="Genomic_DNA"/>
</dbReference>
<dbReference type="Proteomes" id="UP000677228">
    <property type="component" value="Unassembled WGS sequence"/>
</dbReference>
<dbReference type="Proteomes" id="UP000663829">
    <property type="component" value="Unassembled WGS sequence"/>
</dbReference>
<comment type="caution">
    <text evidence="3">The sequence shown here is derived from an EMBL/GenBank/DDBJ whole genome shotgun (WGS) entry which is preliminary data.</text>
</comment>
<dbReference type="Pfam" id="PF13857">
    <property type="entry name" value="Ank_5"/>
    <property type="match status" value="1"/>
</dbReference>
<evidence type="ECO:0000313" key="5">
    <source>
        <dbReference type="EMBL" id="CAF4357658.1"/>
    </source>
</evidence>
<protein>
    <submittedName>
        <fullName evidence="3">Uncharacterized protein</fullName>
    </submittedName>
</protein>
<keyword evidence="6" id="KW-1185">Reference proteome</keyword>
<dbReference type="PROSITE" id="PS50088">
    <property type="entry name" value="ANK_REPEAT"/>
    <property type="match status" value="1"/>
</dbReference>
<organism evidence="3 6">
    <name type="scientific">Didymodactylos carnosus</name>
    <dbReference type="NCBI Taxonomy" id="1234261"/>
    <lineage>
        <taxon>Eukaryota</taxon>
        <taxon>Metazoa</taxon>
        <taxon>Spiralia</taxon>
        <taxon>Gnathifera</taxon>
        <taxon>Rotifera</taxon>
        <taxon>Eurotatoria</taxon>
        <taxon>Bdelloidea</taxon>
        <taxon>Philodinida</taxon>
        <taxon>Philodinidae</taxon>
        <taxon>Didymodactylos</taxon>
    </lineage>
</organism>
<dbReference type="PROSITE" id="PS50297">
    <property type="entry name" value="ANK_REP_REGION"/>
    <property type="match status" value="1"/>
</dbReference>
<evidence type="ECO:0000313" key="3">
    <source>
        <dbReference type="EMBL" id="CAF1495129.1"/>
    </source>
</evidence>
<dbReference type="OrthoDB" id="207120at2759"/>
<dbReference type="EMBL" id="CAJNOQ010022022">
    <property type="protein sequence ID" value="CAF1495129.1"/>
    <property type="molecule type" value="Genomic_DNA"/>
</dbReference>
<gene>
    <name evidence="3" type="ORF">GPM918_LOCUS36433</name>
    <name evidence="2" type="ORF">OVA965_LOCUS30071</name>
    <name evidence="5" type="ORF">SRO942_LOCUS37169</name>
    <name evidence="4" type="ORF">TMI583_LOCUS30870</name>
</gene>
<dbReference type="InterPro" id="IPR002110">
    <property type="entry name" value="Ankyrin_rpt"/>
</dbReference>
<evidence type="ECO:0000313" key="4">
    <source>
        <dbReference type="EMBL" id="CAF4146474.1"/>
    </source>
</evidence>
<name>A0A815SRF4_9BILA</name>
<dbReference type="Gene3D" id="1.25.40.20">
    <property type="entry name" value="Ankyrin repeat-containing domain"/>
    <property type="match status" value="1"/>
</dbReference>
<dbReference type="EMBL" id="CAJOBA010043252">
    <property type="protein sequence ID" value="CAF4146474.1"/>
    <property type="molecule type" value="Genomic_DNA"/>
</dbReference>
<evidence type="ECO:0000313" key="2">
    <source>
        <dbReference type="EMBL" id="CAF1335083.1"/>
    </source>
</evidence>
<sequence>MGDINKVKQHLKSMTLDDINRLESNGSTALHAACYYGHYNIVQLLLDYGASRTITNKHKCLPYEEAKINETKQLFVRPNGWDRFVGGTDQTGLIE</sequence>
<accession>A0A815SRF4</accession>
<dbReference type="Proteomes" id="UP000681722">
    <property type="component" value="Unassembled WGS sequence"/>
</dbReference>
<reference evidence="3" key="1">
    <citation type="submission" date="2021-02" db="EMBL/GenBank/DDBJ databases">
        <authorList>
            <person name="Nowell W R."/>
        </authorList>
    </citation>
    <scope>NUCLEOTIDE SEQUENCE</scope>
</reference>
<evidence type="ECO:0000256" key="1">
    <source>
        <dbReference type="PROSITE-ProRule" id="PRU00023"/>
    </source>
</evidence>
<dbReference type="Proteomes" id="UP000682733">
    <property type="component" value="Unassembled WGS sequence"/>
</dbReference>
<dbReference type="AlphaFoldDB" id="A0A815SRF4"/>
<feature type="repeat" description="ANK" evidence="1">
    <location>
        <begin position="25"/>
        <end position="57"/>
    </location>
</feature>
<proteinExistence type="predicted"/>
<dbReference type="InterPro" id="IPR036770">
    <property type="entry name" value="Ankyrin_rpt-contain_sf"/>
</dbReference>
<evidence type="ECO:0000313" key="6">
    <source>
        <dbReference type="Proteomes" id="UP000663829"/>
    </source>
</evidence>
<dbReference type="SUPFAM" id="SSF48403">
    <property type="entry name" value="Ankyrin repeat"/>
    <property type="match status" value="1"/>
</dbReference>
<keyword evidence="1" id="KW-0040">ANK repeat</keyword>
<dbReference type="EMBL" id="CAJNOK010021626">
    <property type="protein sequence ID" value="CAF1335083.1"/>
    <property type="molecule type" value="Genomic_DNA"/>
</dbReference>
<dbReference type="SMART" id="SM00248">
    <property type="entry name" value="ANK"/>
    <property type="match status" value="1"/>
</dbReference>